<dbReference type="AlphaFoldDB" id="Q54RL2"/>
<dbReference type="PANTHER" id="PTHR32134">
    <property type="entry name" value="FNIP REPEAT-CONTAINING PROTEIN"/>
    <property type="match status" value="1"/>
</dbReference>
<dbReference type="dictyBase" id="DDB_G0283089"/>
<dbReference type="VEuPathDB" id="AmoebaDB:DDB_G0283089"/>
<dbReference type="FunCoup" id="Q54RL2">
    <property type="interactions" value="131"/>
</dbReference>
<dbReference type="EMBL" id="AAFI02000050">
    <property type="protein sequence ID" value="EAL65874.1"/>
    <property type="molecule type" value="Genomic_DNA"/>
</dbReference>
<dbReference type="HOGENOM" id="CLU_662958_0_0_1"/>
<sequence length="477" mass="54749">MENSHKEDKGEKEEEEKEKEEQKQNSLFYKVWGNIVIFKNIFRFVRLYEKNEMVVFKSRKELLEYPEREFIHCLLYSSNELLEVGDLPIGCVLKEVDLTNYIHANIHGSKIPFGVEKLDFSWIVANKFSFSKTQISTFPSSLKTINQIILGKDESLKNSLKSEKCVEKENENEKEKKEEDEFENSCFIIPSNINTVFLKVSPNISGVDKGRGYVVLLKGLKEISFGFDWENENLCLRKGDLPDGIEVLKMPRFQLKNIISKDILPNSIKDLSISYGARSKFKSGDNDDLNNDPGKFDVLPPAIEKLYIYNNYSIKKDSLLNTLTSIKELRIINHELKPLLYEASSLPPNITTLSLKESFKSKIEIGVIPFGVKHLEFTFLGSFSNSNPIEIGAIPSSVESLSIDGFITQPEILPPSLTHLTYTQFYIRNLHRLDHIVSYFSLLPKSINLLTLDISFKDLNLTFPPSINKIEFKEKYS</sequence>
<evidence type="ECO:0000256" key="1">
    <source>
        <dbReference type="ARBA" id="ARBA00022737"/>
    </source>
</evidence>
<dbReference type="KEGG" id="ddi:DDB_G0283089"/>
<gene>
    <name evidence="3" type="ORF">DDB_G0283089</name>
</gene>
<proteinExistence type="predicted"/>
<keyword evidence="1" id="KW-0677">Repeat</keyword>
<keyword evidence="4" id="KW-1185">Reference proteome</keyword>
<dbReference type="PhylomeDB" id="Q54RL2"/>
<organism evidence="3 4">
    <name type="scientific">Dictyostelium discoideum</name>
    <name type="common">Social amoeba</name>
    <dbReference type="NCBI Taxonomy" id="44689"/>
    <lineage>
        <taxon>Eukaryota</taxon>
        <taxon>Amoebozoa</taxon>
        <taxon>Evosea</taxon>
        <taxon>Eumycetozoa</taxon>
        <taxon>Dictyostelia</taxon>
        <taxon>Dictyosteliales</taxon>
        <taxon>Dictyosteliaceae</taxon>
        <taxon>Dictyostelium</taxon>
    </lineage>
</organism>
<feature type="compositionally biased region" description="Basic and acidic residues" evidence="2">
    <location>
        <begin position="1"/>
        <end position="12"/>
    </location>
</feature>
<evidence type="ECO:0008006" key="5">
    <source>
        <dbReference type="Google" id="ProtNLM"/>
    </source>
</evidence>
<feature type="region of interest" description="Disordered" evidence="2">
    <location>
        <begin position="1"/>
        <end position="20"/>
    </location>
</feature>
<protein>
    <recommendedName>
        <fullName evidence="5">FNIP repeat-containing protein</fullName>
    </recommendedName>
</protein>
<dbReference type="InParanoid" id="Q54RL2"/>
<dbReference type="Proteomes" id="UP000002195">
    <property type="component" value="Unassembled WGS sequence"/>
</dbReference>
<dbReference type="SMR" id="Q54RL2"/>
<evidence type="ECO:0000256" key="2">
    <source>
        <dbReference type="SAM" id="MobiDB-lite"/>
    </source>
</evidence>
<evidence type="ECO:0000313" key="4">
    <source>
        <dbReference type="Proteomes" id="UP000002195"/>
    </source>
</evidence>
<comment type="caution">
    <text evidence="3">The sequence shown here is derived from an EMBL/GenBank/DDBJ whole genome shotgun (WGS) entry which is preliminary data.</text>
</comment>
<evidence type="ECO:0000313" key="3">
    <source>
        <dbReference type="EMBL" id="EAL65874.1"/>
    </source>
</evidence>
<dbReference type="PaxDb" id="44689-DDB0185348"/>
<reference evidence="3 4" key="1">
    <citation type="journal article" date="2005" name="Nature">
        <title>The genome of the social amoeba Dictyostelium discoideum.</title>
        <authorList>
            <consortium name="The Dictyostelium discoideum Sequencing Consortium"/>
            <person name="Eichinger L."/>
            <person name="Pachebat J.A."/>
            <person name="Glockner G."/>
            <person name="Rajandream M.A."/>
            <person name="Sucgang R."/>
            <person name="Berriman M."/>
            <person name="Song J."/>
            <person name="Olsen R."/>
            <person name="Szafranski K."/>
            <person name="Xu Q."/>
            <person name="Tunggal B."/>
            <person name="Kummerfeld S."/>
            <person name="Madera M."/>
            <person name="Konfortov B.A."/>
            <person name="Rivero F."/>
            <person name="Bankier A.T."/>
            <person name="Lehmann R."/>
            <person name="Hamlin N."/>
            <person name="Davies R."/>
            <person name="Gaudet P."/>
            <person name="Fey P."/>
            <person name="Pilcher K."/>
            <person name="Chen G."/>
            <person name="Saunders D."/>
            <person name="Sodergren E."/>
            <person name="Davis P."/>
            <person name="Kerhornou A."/>
            <person name="Nie X."/>
            <person name="Hall N."/>
            <person name="Anjard C."/>
            <person name="Hemphill L."/>
            <person name="Bason N."/>
            <person name="Farbrother P."/>
            <person name="Desany B."/>
            <person name="Just E."/>
            <person name="Morio T."/>
            <person name="Rost R."/>
            <person name="Churcher C."/>
            <person name="Cooper J."/>
            <person name="Haydock S."/>
            <person name="van Driessche N."/>
            <person name="Cronin A."/>
            <person name="Goodhead I."/>
            <person name="Muzny D."/>
            <person name="Mourier T."/>
            <person name="Pain A."/>
            <person name="Lu M."/>
            <person name="Harper D."/>
            <person name="Lindsay R."/>
            <person name="Hauser H."/>
            <person name="James K."/>
            <person name="Quiles M."/>
            <person name="Madan Babu M."/>
            <person name="Saito T."/>
            <person name="Buchrieser C."/>
            <person name="Wardroper A."/>
            <person name="Felder M."/>
            <person name="Thangavelu M."/>
            <person name="Johnson D."/>
            <person name="Knights A."/>
            <person name="Loulseged H."/>
            <person name="Mungall K."/>
            <person name="Oliver K."/>
            <person name="Price C."/>
            <person name="Quail M.A."/>
            <person name="Urushihara H."/>
            <person name="Hernandez J."/>
            <person name="Rabbinowitsch E."/>
            <person name="Steffen D."/>
            <person name="Sanders M."/>
            <person name="Ma J."/>
            <person name="Kohara Y."/>
            <person name="Sharp S."/>
            <person name="Simmonds M."/>
            <person name="Spiegler S."/>
            <person name="Tivey A."/>
            <person name="Sugano S."/>
            <person name="White B."/>
            <person name="Walker D."/>
            <person name="Woodward J."/>
            <person name="Winckler T."/>
            <person name="Tanaka Y."/>
            <person name="Shaulsky G."/>
            <person name="Schleicher M."/>
            <person name="Weinstock G."/>
            <person name="Rosenthal A."/>
            <person name="Cox E.C."/>
            <person name="Chisholm R.L."/>
            <person name="Gibbs R."/>
            <person name="Loomis W.F."/>
            <person name="Platzer M."/>
            <person name="Kay R.R."/>
            <person name="Williams J."/>
            <person name="Dear P.H."/>
            <person name="Noegel A.A."/>
            <person name="Barrell B."/>
            <person name="Kuspa A."/>
        </authorList>
    </citation>
    <scope>NUCLEOTIDE SEQUENCE [LARGE SCALE GENOMIC DNA]</scope>
    <source>
        <strain evidence="3 4">AX4</strain>
    </source>
</reference>
<dbReference type="Pfam" id="PF05725">
    <property type="entry name" value="FNIP"/>
    <property type="match status" value="1"/>
</dbReference>
<dbReference type="GeneID" id="8623910"/>
<dbReference type="InterPro" id="IPR051251">
    <property type="entry name" value="STK_FNIP-Repeat"/>
</dbReference>
<dbReference type="RefSeq" id="XP_639224.1">
    <property type="nucleotide sequence ID" value="XM_634132.1"/>
</dbReference>
<name>Q54RL2_DICDI</name>
<dbReference type="InterPro" id="IPR008615">
    <property type="entry name" value="FNIP"/>
</dbReference>
<accession>Q54RL2</accession>
<dbReference type="PANTHER" id="PTHR32134:SF169">
    <property type="entry name" value="FNIP REPEAT-CONTAINING PROTEIN-RELATED"/>
    <property type="match status" value="1"/>
</dbReference>